<evidence type="ECO:0000313" key="2">
    <source>
        <dbReference type="EMBL" id="KAG6374191.1"/>
    </source>
</evidence>
<sequence length="275" mass="29101">MLETNTASCGGFPGLSDSFTAALWAIGYGLQMAYANFTRAMFHVGGQSDYYNPFTPPLTNQSTFHQWTIGPVYYSSLFVAEALGSSNQSQVLDLQMNNDNEFTPGYAIYENGQPTRVALINFVDDNSGASDYIASISIGGTVPSQVRVKYLLTSSVTRRYNITWAGQTFGDAFSSDGRPVGVVDVQTVDCDQTNNVCNVKVSAPGAALVFLSDQELAKSDEGPTTMKGVVDTLAGTGQGGGSSGTFGLTYALSSVSALIAGALLVSHDYEMVIMA</sequence>
<dbReference type="PANTHER" id="PTHR36183:SF2">
    <property type="entry name" value="BETA-GLUCURONIDASE C-TERMINAL DOMAIN-CONTAINING PROTEIN"/>
    <property type="match status" value="1"/>
</dbReference>
<dbReference type="InterPro" id="IPR052974">
    <property type="entry name" value="GH79_Enzymes"/>
</dbReference>
<protein>
    <recommendedName>
        <fullName evidence="1">Beta-glucuronidase C-terminal domain-containing protein</fullName>
    </recommendedName>
</protein>
<dbReference type="OrthoDB" id="2796951at2759"/>
<accession>A0A8I3A754</accession>
<dbReference type="PANTHER" id="PTHR36183">
    <property type="entry name" value="BETA-GLUCURONIDASE"/>
    <property type="match status" value="1"/>
</dbReference>
<organism evidence="2 3">
    <name type="scientific">Boletus reticuloceps</name>
    <dbReference type="NCBI Taxonomy" id="495285"/>
    <lineage>
        <taxon>Eukaryota</taxon>
        <taxon>Fungi</taxon>
        <taxon>Dikarya</taxon>
        <taxon>Basidiomycota</taxon>
        <taxon>Agaricomycotina</taxon>
        <taxon>Agaricomycetes</taxon>
        <taxon>Agaricomycetidae</taxon>
        <taxon>Boletales</taxon>
        <taxon>Boletineae</taxon>
        <taxon>Boletaceae</taxon>
        <taxon>Boletoideae</taxon>
        <taxon>Boletus</taxon>
    </lineage>
</organism>
<keyword evidence="3" id="KW-1185">Reference proteome</keyword>
<comment type="caution">
    <text evidence="2">The sequence shown here is derived from an EMBL/GenBank/DDBJ whole genome shotgun (WGS) entry which is preliminary data.</text>
</comment>
<reference evidence="2" key="1">
    <citation type="submission" date="2021-03" db="EMBL/GenBank/DDBJ databases">
        <title>Evolutionary innovations through gain and loss of genes in the ectomycorrhizal Boletales.</title>
        <authorList>
            <person name="Wu G."/>
            <person name="Miyauchi S."/>
            <person name="Morin E."/>
            <person name="Yang Z.-L."/>
            <person name="Xu J."/>
            <person name="Martin F.M."/>
        </authorList>
    </citation>
    <scope>NUCLEOTIDE SEQUENCE</scope>
    <source>
        <strain evidence="2">BR01</strain>
    </source>
</reference>
<dbReference type="EMBL" id="JAGFBS010000019">
    <property type="protein sequence ID" value="KAG6374191.1"/>
    <property type="molecule type" value="Genomic_DNA"/>
</dbReference>
<evidence type="ECO:0000313" key="3">
    <source>
        <dbReference type="Proteomes" id="UP000683000"/>
    </source>
</evidence>
<name>A0A8I3A754_9AGAM</name>
<gene>
    <name evidence="2" type="ORF">JVT61DRAFT_4845</name>
</gene>
<feature type="domain" description="Beta-glucuronidase C-terminal" evidence="1">
    <location>
        <begin position="105"/>
        <end position="208"/>
    </location>
</feature>
<dbReference type="Gene3D" id="3.20.20.80">
    <property type="entry name" value="Glycosidases"/>
    <property type="match status" value="1"/>
</dbReference>
<dbReference type="AlphaFoldDB" id="A0A8I3A754"/>
<dbReference type="InterPro" id="IPR031728">
    <property type="entry name" value="GlcAase_C"/>
</dbReference>
<dbReference type="Proteomes" id="UP000683000">
    <property type="component" value="Unassembled WGS sequence"/>
</dbReference>
<proteinExistence type="predicted"/>
<evidence type="ECO:0000259" key="1">
    <source>
        <dbReference type="Pfam" id="PF16862"/>
    </source>
</evidence>
<dbReference type="Pfam" id="PF16862">
    <property type="entry name" value="Glyco_hydro_79C"/>
    <property type="match status" value="1"/>
</dbReference>